<dbReference type="Proteomes" id="UP000825729">
    <property type="component" value="Unassembled WGS sequence"/>
</dbReference>
<dbReference type="EMBL" id="JAINDJ010000002">
    <property type="protein sequence ID" value="KAG9455611.1"/>
    <property type="molecule type" value="Genomic_DNA"/>
</dbReference>
<keyword evidence="3" id="KW-1185">Reference proteome</keyword>
<dbReference type="AlphaFoldDB" id="A0AAV7F6Z6"/>
<feature type="compositionally biased region" description="Polar residues" evidence="1">
    <location>
        <begin position="144"/>
        <end position="162"/>
    </location>
</feature>
<dbReference type="PANTHER" id="PTHR37265">
    <property type="entry name" value="OS01G0195300 PROTEIN"/>
    <property type="match status" value="1"/>
</dbReference>
<evidence type="ECO:0000256" key="1">
    <source>
        <dbReference type="SAM" id="MobiDB-lite"/>
    </source>
</evidence>
<feature type="region of interest" description="Disordered" evidence="1">
    <location>
        <begin position="1"/>
        <end position="38"/>
    </location>
</feature>
<accession>A0AAV7F6Z6</accession>
<dbReference type="PANTHER" id="PTHR37265:SF5">
    <property type="entry name" value="OS01G0195300 PROTEIN"/>
    <property type="match status" value="1"/>
</dbReference>
<name>A0AAV7F6Z6_ARIFI</name>
<gene>
    <name evidence="2" type="ORF">H6P81_000119</name>
</gene>
<organism evidence="2 3">
    <name type="scientific">Aristolochia fimbriata</name>
    <name type="common">White veined hardy Dutchman's pipe vine</name>
    <dbReference type="NCBI Taxonomy" id="158543"/>
    <lineage>
        <taxon>Eukaryota</taxon>
        <taxon>Viridiplantae</taxon>
        <taxon>Streptophyta</taxon>
        <taxon>Embryophyta</taxon>
        <taxon>Tracheophyta</taxon>
        <taxon>Spermatophyta</taxon>
        <taxon>Magnoliopsida</taxon>
        <taxon>Magnoliidae</taxon>
        <taxon>Piperales</taxon>
        <taxon>Aristolochiaceae</taxon>
        <taxon>Aristolochia</taxon>
    </lineage>
</organism>
<feature type="region of interest" description="Disordered" evidence="1">
    <location>
        <begin position="141"/>
        <end position="162"/>
    </location>
</feature>
<sequence>MEEAHDESSENSAEGGRADAAEQWTPPADSDSDFGDGFSIKEGILEEVMGMVLEMEMEEEGSRSPSSVLCVSPFVTINGNEESCGPSFSDTSTTVMASLDIGGFSIPYLMGLAAASDNALPAGVLASSSVAESGGVLGLEAATEASSSDPPGQGGSFSSTSEVAGSVDELVCDAESDDDWLARVLGSNA</sequence>
<evidence type="ECO:0000313" key="3">
    <source>
        <dbReference type="Proteomes" id="UP000825729"/>
    </source>
</evidence>
<evidence type="ECO:0000313" key="2">
    <source>
        <dbReference type="EMBL" id="KAG9455611.1"/>
    </source>
</evidence>
<proteinExistence type="predicted"/>
<reference evidence="2 3" key="1">
    <citation type="submission" date="2021-07" db="EMBL/GenBank/DDBJ databases">
        <title>The Aristolochia fimbriata genome: insights into angiosperm evolution, floral development and chemical biosynthesis.</title>
        <authorList>
            <person name="Jiao Y."/>
        </authorList>
    </citation>
    <scope>NUCLEOTIDE SEQUENCE [LARGE SCALE GENOMIC DNA]</scope>
    <source>
        <strain evidence="2">IBCAS-2021</strain>
        <tissue evidence="2">Leaf</tissue>
    </source>
</reference>
<protein>
    <submittedName>
        <fullName evidence="2">Uncharacterized protein</fullName>
    </submittedName>
</protein>
<comment type="caution">
    <text evidence="2">The sequence shown here is derived from an EMBL/GenBank/DDBJ whole genome shotgun (WGS) entry which is preliminary data.</text>
</comment>